<evidence type="ECO:0000313" key="1">
    <source>
        <dbReference type="EMBL" id="GAA3712437.1"/>
    </source>
</evidence>
<evidence type="ECO:0000313" key="2">
    <source>
        <dbReference type="Proteomes" id="UP001501536"/>
    </source>
</evidence>
<comment type="caution">
    <text evidence="1">The sequence shown here is derived from an EMBL/GenBank/DDBJ whole genome shotgun (WGS) entry which is preliminary data.</text>
</comment>
<dbReference type="RefSeq" id="WP_344885916.1">
    <property type="nucleotide sequence ID" value="NZ_BAABCJ010000007.1"/>
</dbReference>
<organism evidence="1 2">
    <name type="scientific">Zhihengliuella alba</name>
    <dbReference type="NCBI Taxonomy" id="547018"/>
    <lineage>
        <taxon>Bacteria</taxon>
        <taxon>Bacillati</taxon>
        <taxon>Actinomycetota</taxon>
        <taxon>Actinomycetes</taxon>
        <taxon>Micrococcales</taxon>
        <taxon>Micrococcaceae</taxon>
        <taxon>Zhihengliuella</taxon>
    </lineage>
</organism>
<sequence length="100" mass="10635">MRYRLDQPEFNNSLRSCDDVVLDLPSRILAIEDAVADLKLALDGTDCGGPVETCGADVILPDARATVVRCENAVGAGWGVSVAISQGDEDMADEARLDAR</sequence>
<dbReference type="EMBL" id="BAABCJ010000007">
    <property type="protein sequence ID" value="GAA3712437.1"/>
    <property type="molecule type" value="Genomic_DNA"/>
</dbReference>
<name>A0ABP7DZV1_9MICC</name>
<reference evidence="2" key="1">
    <citation type="journal article" date="2019" name="Int. J. Syst. Evol. Microbiol.">
        <title>The Global Catalogue of Microorganisms (GCM) 10K type strain sequencing project: providing services to taxonomists for standard genome sequencing and annotation.</title>
        <authorList>
            <consortium name="The Broad Institute Genomics Platform"/>
            <consortium name="The Broad Institute Genome Sequencing Center for Infectious Disease"/>
            <person name="Wu L."/>
            <person name="Ma J."/>
        </authorList>
    </citation>
    <scope>NUCLEOTIDE SEQUENCE [LARGE SCALE GENOMIC DNA]</scope>
    <source>
        <strain evidence="2">JCM 16961</strain>
    </source>
</reference>
<proteinExistence type="predicted"/>
<accession>A0ABP7DZV1</accession>
<protein>
    <submittedName>
        <fullName evidence="1">Uncharacterized protein</fullName>
    </submittedName>
</protein>
<dbReference type="Proteomes" id="UP001501536">
    <property type="component" value="Unassembled WGS sequence"/>
</dbReference>
<keyword evidence="2" id="KW-1185">Reference proteome</keyword>
<gene>
    <name evidence="1" type="ORF">GCM10022377_27580</name>
</gene>